<evidence type="ECO:0000313" key="1">
    <source>
        <dbReference type="EMBL" id="KOC70153.1"/>
    </source>
</evidence>
<reference evidence="1 2" key="1">
    <citation type="submission" date="2015-07" db="EMBL/GenBank/DDBJ databases">
        <title>The genome of Habropoda laboriosa.</title>
        <authorList>
            <person name="Pan H."/>
            <person name="Kapheim K."/>
        </authorList>
    </citation>
    <scope>NUCLEOTIDE SEQUENCE [LARGE SCALE GENOMIC DNA]</scope>
    <source>
        <strain evidence="1">0110345459</strain>
    </source>
</reference>
<protein>
    <submittedName>
        <fullName evidence="1">Uncharacterized protein</fullName>
    </submittedName>
</protein>
<dbReference type="EMBL" id="KQ414594">
    <property type="protein sequence ID" value="KOC70153.1"/>
    <property type="molecule type" value="Genomic_DNA"/>
</dbReference>
<dbReference type="AlphaFoldDB" id="A0A0L7RH38"/>
<dbReference type="InterPro" id="IPR015970">
    <property type="entry name" value="P40_nucleoprot_sub2_BD-vir"/>
</dbReference>
<dbReference type="Proteomes" id="UP000053825">
    <property type="component" value="Unassembled WGS sequence"/>
</dbReference>
<sequence length="216" mass="24797">MAWLFGGISRRFCEVDIRCSDVLASTSVHKMWPHFVQQCTILEMAGLMSVVKHATHAGEKKNVAHIEKRWEVNWIKAHRELRRWILNMGQTFQKATHQESIDYLKLIPLPEAETLNHRNFPNLYNMVLHAATMHGLLGKERQFVMTDMQGVGQAILKRLSALCMRQGAEVSEETLKIFREIGYLSDGTNLRELSKTDTEEEGPCKSRRCCGTTQQL</sequence>
<dbReference type="InterPro" id="IPR009441">
    <property type="entry name" value="P40_nucleoprot_BD-vir"/>
</dbReference>
<proteinExistence type="predicted"/>
<evidence type="ECO:0000313" key="2">
    <source>
        <dbReference type="Proteomes" id="UP000053825"/>
    </source>
</evidence>
<organism evidence="1 2">
    <name type="scientific">Habropoda laboriosa</name>
    <dbReference type="NCBI Taxonomy" id="597456"/>
    <lineage>
        <taxon>Eukaryota</taxon>
        <taxon>Metazoa</taxon>
        <taxon>Ecdysozoa</taxon>
        <taxon>Arthropoda</taxon>
        <taxon>Hexapoda</taxon>
        <taxon>Insecta</taxon>
        <taxon>Pterygota</taxon>
        <taxon>Neoptera</taxon>
        <taxon>Endopterygota</taxon>
        <taxon>Hymenoptera</taxon>
        <taxon>Apocrita</taxon>
        <taxon>Aculeata</taxon>
        <taxon>Apoidea</taxon>
        <taxon>Anthophila</taxon>
        <taxon>Apidae</taxon>
        <taxon>Habropoda</taxon>
    </lineage>
</organism>
<gene>
    <name evidence="1" type="ORF">WH47_08414</name>
</gene>
<dbReference type="Gene3D" id="1.10.3050.10">
    <property type="entry name" value="borna disease virus nucleoprotein, domain 2"/>
    <property type="match status" value="1"/>
</dbReference>
<keyword evidence="2" id="KW-1185">Reference proteome</keyword>
<name>A0A0L7RH38_9HYME</name>
<accession>A0A0L7RH38</accession>
<dbReference type="Pfam" id="PF06407">
    <property type="entry name" value="BDV_P40"/>
    <property type="match status" value="1"/>
</dbReference>